<reference evidence="2 3" key="1">
    <citation type="submission" date="2016-01" db="EMBL/GenBank/DDBJ databases">
        <authorList>
            <person name="Brown R."/>
        </authorList>
    </citation>
    <scope>NUCLEOTIDE SEQUENCE [LARGE SCALE GENOMIC DNA]</scope>
    <source>
        <strain evidence="2">Sporomusa sphaeroides DSM 2875</strain>
    </source>
</reference>
<gene>
    <name evidence="2" type="ORF">SSPH_03336</name>
</gene>
<keyword evidence="3" id="KW-1185">Reference proteome</keyword>
<dbReference type="EMBL" id="FCOW01000021">
    <property type="protein sequence ID" value="CVK20668.1"/>
    <property type="molecule type" value="Genomic_DNA"/>
</dbReference>
<comment type="caution">
    <text evidence="2">The sequence shown here is derived from an EMBL/GenBank/DDBJ whole genome shotgun (WGS) entry which is preliminary data.</text>
</comment>
<accession>A0ABM9W686</accession>
<evidence type="ECO:0000313" key="3">
    <source>
        <dbReference type="Proteomes" id="UP000245702"/>
    </source>
</evidence>
<evidence type="ECO:0000256" key="1">
    <source>
        <dbReference type="SAM" id="MobiDB-lite"/>
    </source>
</evidence>
<name>A0ABM9W686_9FIRM</name>
<feature type="region of interest" description="Disordered" evidence="1">
    <location>
        <begin position="40"/>
        <end position="83"/>
    </location>
</feature>
<sequence length="209" mass="23127">MLKNLKNKNLSANLASNKALQAMLGEEEEAFEQKTDFDLTADTYGNNAETDNADTFGDEFEAEDTPDAADNEFESGTGDDDWESEEDDLLVLKVIKREARLSKGEYPARIGTVAAEKMSGKDGSNWVKVTLPFEIKTTGGMVTVPFIASMSLSPKGRFYPVIKGILGHEPQAGINLRELQGIQVRVQIDHRVDDQGSVWEEVKRVKRVS</sequence>
<dbReference type="RefSeq" id="WP_075758079.1">
    <property type="nucleotide sequence ID" value="NZ_CP146991.1"/>
</dbReference>
<dbReference type="Proteomes" id="UP000245702">
    <property type="component" value="Unassembled WGS sequence"/>
</dbReference>
<proteinExistence type="predicted"/>
<evidence type="ECO:0000313" key="2">
    <source>
        <dbReference type="EMBL" id="CVK20668.1"/>
    </source>
</evidence>
<feature type="compositionally biased region" description="Acidic residues" evidence="1">
    <location>
        <begin position="56"/>
        <end position="83"/>
    </location>
</feature>
<organism evidence="2 3">
    <name type="scientific">Sporomusa sphaeroides DSM 2875</name>
    <dbReference type="NCBI Taxonomy" id="1337886"/>
    <lineage>
        <taxon>Bacteria</taxon>
        <taxon>Bacillati</taxon>
        <taxon>Bacillota</taxon>
        <taxon>Negativicutes</taxon>
        <taxon>Selenomonadales</taxon>
        <taxon>Sporomusaceae</taxon>
        <taxon>Sporomusa</taxon>
    </lineage>
</organism>
<protein>
    <submittedName>
        <fullName evidence="2">Uncharacterized protein</fullName>
    </submittedName>
</protein>